<protein>
    <submittedName>
        <fullName evidence="1">Protein transport protein SEC24-1</fullName>
    </submittedName>
</protein>
<feature type="non-terminal residue" evidence="1">
    <location>
        <position position="1"/>
    </location>
</feature>
<organism evidence="1">
    <name type="scientific">Trepomonas sp. PC1</name>
    <dbReference type="NCBI Taxonomy" id="1076344"/>
    <lineage>
        <taxon>Eukaryota</taxon>
        <taxon>Metamonada</taxon>
        <taxon>Diplomonadida</taxon>
        <taxon>Hexamitidae</taxon>
        <taxon>Hexamitinae</taxon>
        <taxon>Trepomonas</taxon>
    </lineage>
</organism>
<dbReference type="InterPro" id="IPR036465">
    <property type="entry name" value="vWFA_dom_sf"/>
</dbReference>
<reference evidence="1" key="1">
    <citation type="submission" date="2015-07" db="EMBL/GenBank/DDBJ databases">
        <title>Adaptation to a free-living lifestyle via gene acquisitions in the diplomonad Trepomonas sp. PC1.</title>
        <authorList>
            <person name="Xu F."/>
            <person name="Jerlstrom-Hultqvist J."/>
            <person name="Kolisko M."/>
            <person name="Simpson A.G.B."/>
            <person name="Roger A.J."/>
            <person name="Svard S.G."/>
            <person name="Andersson J.O."/>
        </authorList>
    </citation>
    <scope>NUCLEOTIDE SEQUENCE</scope>
    <source>
        <strain evidence="1">PC1</strain>
    </source>
</reference>
<dbReference type="Gene3D" id="3.40.50.410">
    <property type="entry name" value="von Willebrand factor, type A domain"/>
    <property type="match status" value="1"/>
</dbReference>
<sequence>LTCPFCERDFMADPTYTRLIQNPHERMLRKEFQNECYEIDAPLEYMPRADPFEVYCFIIDISPAALQNGLVKTAAYVVKQQLQKLQKEETRTMVSIV</sequence>
<dbReference type="Gene3D" id="2.30.30.380">
    <property type="entry name" value="Zn-finger domain of Sec23/24"/>
    <property type="match status" value="1"/>
</dbReference>
<dbReference type="AlphaFoldDB" id="A0A146K583"/>
<proteinExistence type="predicted"/>
<name>A0A146K583_9EUKA</name>
<accession>A0A146K583</accession>
<gene>
    <name evidence="1" type="ORF">TPC1_16111</name>
</gene>
<evidence type="ECO:0000313" key="1">
    <source>
        <dbReference type="EMBL" id="JAP92063.1"/>
    </source>
</evidence>
<feature type="non-terminal residue" evidence="1">
    <location>
        <position position="97"/>
    </location>
</feature>
<dbReference type="EMBL" id="GDID01004543">
    <property type="protein sequence ID" value="JAP92063.1"/>
    <property type="molecule type" value="Transcribed_RNA"/>
</dbReference>